<reference evidence="1 2" key="1">
    <citation type="submission" date="2021-03" db="EMBL/GenBank/DDBJ databases">
        <title>Complete genome of Polaribacter_sp.SM13.</title>
        <authorList>
            <person name="Jeong S.W."/>
            <person name="Bae J.W."/>
        </authorList>
    </citation>
    <scope>NUCLEOTIDE SEQUENCE [LARGE SCALE GENOMIC DNA]</scope>
    <source>
        <strain evidence="1 2">SM13</strain>
    </source>
</reference>
<name>A0A975CQM9_9FLAO</name>
<organism evidence="1 2">
    <name type="scientific">Polaribacter cellanae</name>
    <dbReference type="NCBI Taxonomy" id="2818493"/>
    <lineage>
        <taxon>Bacteria</taxon>
        <taxon>Pseudomonadati</taxon>
        <taxon>Bacteroidota</taxon>
        <taxon>Flavobacteriia</taxon>
        <taxon>Flavobacteriales</taxon>
        <taxon>Flavobacteriaceae</taxon>
    </lineage>
</organism>
<sequence length="490" mass="55796">MKVTKIYFLGIVFIILLSCTEDKTIVFNTDNSFVRFFLLVDNNNEALEFPQVNGGLQPVNSFTKNNFKILKIPVALASLNKNVITVDFKTTILNLNNIEITPQNKLTFTKDKKVDTIYVKFNERWNISKNPKLEFELTKSSDKSISIGMPNDVISNNKLTINFSKLNFTYKIANPNNQEIIGNIGEKRIINIDFPKGFIASEIANTKLLLETQSNFDYSLEQLPITKNNQISYVFTVNEHIKINVLEFKTKFELNNIANYKINGLKTVTIKKELVVDRDNTTFTAAQFYNLSDQFHRTYGEYWFDLNANGVCDWSTFNAFTFPVIVESNHPNAVLFDDKGTANPTDDIYHHAFRIGFNTPIAGRTTNSFNLKRWFTNESTNSANSPGFNITEALEFFPLNGNSKTEGFVKVVENDLQIQDRNGNNYTISISGNGTYKEISTGLIEINFELKAENTALFGGTRTAIYKLYNQRNYPKPAPINQNCNKPIEL</sequence>
<protein>
    <submittedName>
        <fullName evidence="1">Uncharacterized protein</fullName>
    </submittedName>
</protein>
<evidence type="ECO:0000313" key="1">
    <source>
        <dbReference type="EMBL" id="QTE21431.1"/>
    </source>
</evidence>
<dbReference type="PROSITE" id="PS51257">
    <property type="entry name" value="PROKAR_LIPOPROTEIN"/>
    <property type="match status" value="1"/>
</dbReference>
<dbReference type="AlphaFoldDB" id="A0A975CQM9"/>
<accession>A0A975CQM9</accession>
<dbReference type="Proteomes" id="UP000663920">
    <property type="component" value="Chromosome"/>
</dbReference>
<dbReference type="RefSeq" id="WP_208076989.1">
    <property type="nucleotide sequence ID" value="NZ_CP071869.1"/>
</dbReference>
<proteinExistence type="predicted"/>
<evidence type="ECO:0000313" key="2">
    <source>
        <dbReference type="Proteomes" id="UP000663920"/>
    </source>
</evidence>
<dbReference type="KEGG" id="pcea:J3359_11410"/>
<keyword evidence="2" id="KW-1185">Reference proteome</keyword>
<dbReference type="EMBL" id="CP071869">
    <property type="protein sequence ID" value="QTE21431.1"/>
    <property type="molecule type" value="Genomic_DNA"/>
</dbReference>
<gene>
    <name evidence="1" type="ORF">J3359_11410</name>
</gene>